<organism evidence="1 2">
    <name type="scientific">Tetradesmus obliquus</name>
    <name type="common">Green alga</name>
    <name type="synonym">Acutodesmus obliquus</name>
    <dbReference type="NCBI Taxonomy" id="3088"/>
    <lineage>
        <taxon>Eukaryota</taxon>
        <taxon>Viridiplantae</taxon>
        <taxon>Chlorophyta</taxon>
        <taxon>core chlorophytes</taxon>
        <taxon>Chlorophyceae</taxon>
        <taxon>CS clade</taxon>
        <taxon>Sphaeropleales</taxon>
        <taxon>Scenedesmaceae</taxon>
        <taxon>Tetradesmus</taxon>
    </lineage>
</organism>
<dbReference type="EMBL" id="FNXT01001103">
    <property type="protein sequence ID" value="SZX72123.1"/>
    <property type="molecule type" value="Genomic_DNA"/>
</dbReference>
<dbReference type="SUPFAM" id="SSF50729">
    <property type="entry name" value="PH domain-like"/>
    <property type="match status" value="1"/>
</dbReference>
<evidence type="ECO:0000313" key="1">
    <source>
        <dbReference type="EMBL" id="SZX72123.1"/>
    </source>
</evidence>
<dbReference type="STRING" id="3088.A0A383W4K6"/>
<keyword evidence="2" id="KW-1185">Reference proteome</keyword>
<dbReference type="AlphaFoldDB" id="A0A383W4K6"/>
<protein>
    <recommendedName>
        <fullName evidence="3">GRAM domain-containing protein</fullName>
    </recommendedName>
</protein>
<evidence type="ECO:0000313" key="2">
    <source>
        <dbReference type="Proteomes" id="UP000256970"/>
    </source>
</evidence>
<dbReference type="CDD" id="cd13214">
    <property type="entry name" value="PH-GRAM_WBP2"/>
    <property type="match status" value="1"/>
</dbReference>
<dbReference type="Proteomes" id="UP000256970">
    <property type="component" value="Unassembled WGS sequence"/>
</dbReference>
<gene>
    <name evidence="1" type="ORF">BQ4739_LOCUS12281</name>
</gene>
<dbReference type="GO" id="GO:0005634">
    <property type="term" value="C:nucleus"/>
    <property type="evidence" value="ECO:0007669"/>
    <property type="project" value="TreeGrafter"/>
</dbReference>
<proteinExistence type="predicted"/>
<accession>A0A383W4K6</accession>
<evidence type="ECO:0008006" key="3">
    <source>
        <dbReference type="Google" id="ProtNLM"/>
    </source>
</evidence>
<dbReference type="InterPro" id="IPR044852">
    <property type="entry name" value="WBP2-like"/>
</dbReference>
<dbReference type="PANTHER" id="PTHR31606">
    <property type="entry name" value="WW DOMAIN BINDING PROTEIN 2, ISOFORM E"/>
    <property type="match status" value="1"/>
</dbReference>
<dbReference type="PANTHER" id="PTHR31606:SF1">
    <property type="entry name" value="WW DOMAIN BINDING PROTEIN 2, ISOFORM E"/>
    <property type="match status" value="1"/>
</dbReference>
<name>A0A383W4K6_TETOB</name>
<dbReference type="GO" id="GO:0003713">
    <property type="term" value="F:transcription coactivator activity"/>
    <property type="evidence" value="ECO:0007669"/>
    <property type="project" value="InterPro"/>
</dbReference>
<dbReference type="GO" id="GO:0031490">
    <property type="term" value="F:chromatin DNA binding"/>
    <property type="evidence" value="ECO:0007669"/>
    <property type="project" value="TreeGrafter"/>
</dbReference>
<reference evidence="1 2" key="1">
    <citation type="submission" date="2016-10" db="EMBL/GenBank/DDBJ databases">
        <authorList>
            <person name="Cai Z."/>
        </authorList>
    </citation>
    <scope>NUCLEOTIDE SEQUENCE [LARGE SCALE GENOMIC DNA]</scope>
</reference>
<sequence>MAANPALVQTFNNELIPAPFANEVFVLKRPKVGFELDGVQTRNGKWSTTGALYLSNVRLVFVAEKADTSGLAGFDMPLVYVCKEKLNQPIFGCNNLAGQVWPAVNGGGPSGSLPPHGFKVLFKEGGIGTFYPLFYALAERARKAGAAQRQAPLAQAAPAVQELVHKAFVDPNDPSTIYLSQPAAESQRLQYTPAYAANYGQDEKYEPMAPRH</sequence>